<keyword evidence="2" id="KW-1003">Cell membrane</keyword>
<evidence type="ECO:0000256" key="5">
    <source>
        <dbReference type="ARBA" id="ARBA00023136"/>
    </source>
</evidence>
<dbReference type="PANTHER" id="PTHR33885">
    <property type="entry name" value="PHAGE SHOCK PROTEIN C"/>
    <property type="match status" value="1"/>
</dbReference>
<feature type="domain" description="Phage shock protein PspC N-terminal" evidence="7">
    <location>
        <begin position="5"/>
        <end position="61"/>
    </location>
</feature>
<feature type="transmembrane region" description="Helical" evidence="6">
    <location>
        <begin position="12"/>
        <end position="28"/>
    </location>
</feature>
<organism evidence="8 9">
    <name type="scientific">Pseudomarimonas salicorniae</name>
    <dbReference type="NCBI Taxonomy" id="2933270"/>
    <lineage>
        <taxon>Bacteria</taxon>
        <taxon>Pseudomonadati</taxon>
        <taxon>Pseudomonadota</taxon>
        <taxon>Gammaproteobacteria</taxon>
        <taxon>Lysobacterales</taxon>
        <taxon>Lysobacteraceae</taxon>
        <taxon>Pseudomarimonas</taxon>
    </lineage>
</organism>
<dbReference type="InterPro" id="IPR007168">
    <property type="entry name" value="Phageshock_PspC_N"/>
</dbReference>
<keyword evidence="5 6" id="KW-0472">Membrane</keyword>
<keyword evidence="9" id="KW-1185">Reference proteome</keyword>
<dbReference type="RefSeq" id="WP_248209083.1">
    <property type="nucleotide sequence ID" value="NZ_JALNMH010000008.1"/>
</dbReference>
<evidence type="ECO:0000256" key="6">
    <source>
        <dbReference type="SAM" id="Phobius"/>
    </source>
</evidence>
<dbReference type="EMBL" id="JALNMH010000008">
    <property type="protein sequence ID" value="MCK7594103.1"/>
    <property type="molecule type" value="Genomic_DNA"/>
</dbReference>
<evidence type="ECO:0000313" key="8">
    <source>
        <dbReference type="EMBL" id="MCK7594103.1"/>
    </source>
</evidence>
<gene>
    <name evidence="8" type="ORF">M0G41_10510</name>
</gene>
<proteinExistence type="predicted"/>
<keyword evidence="3 6" id="KW-0812">Transmembrane</keyword>
<dbReference type="Pfam" id="PF04024">
    <property type="entry name" value="PspC"/>
    <property type="match status" value="1"/>
</dbReference>
<sequence>MSHRPLARSRNAWIAGVCGGIAEWLGWSPNAVRLLYVLVSILSAAFPGIIVYIVLWLVMPRAR</sequence>
<protein>
    <submittedName>
        <fullName evidence="8">PspC domain-containing protein</fullName>
    </submittedName>
</protein>
<dbReference type="InterPro" id="IPR052027">
    <property type="entry name" value="PspC"/>
</dbReference>
<comment type="caution">
    <text evidence="8">The sequence shown here is derived from an EMBL/GenBank/DDBJ whole genome shotgun (WGS) entry which is preliminary data.</text>
</comment>
<feature type="transmembrane region" description="Helical" evidence="6">
    <location>
        <begin position="34"/>
        <end position="58"/>
    </location>
</feature>
<comment type="subcellular location">
    <subcellularLocation>
        <location evidence="1">Cell membrane</location>
        <topology evidence="1">Single-pass membrane protein</topology>
    </subcellularLocation>
</comment>
<evidence type="ECO:0000259" key="7">
    <source>
        <dbReference type="Pfam" id="PF04024"/>
    </source>
</evidence>
<dbReference type="Proteomes" id="UP001431449">
    <property type="component" value="Unassembled WGS sequence"/>
</dbReference>
<accession>A0ABT0GI45</accession>
<evidence type="ECO:0000256" key="1">
    <source>
        <dbReference type="ARBA" id="ARBA00004162"/>
    </source>
</evidence>
<dbReference type="PANTHER" id="PTHR33885:SF3">
    <property type="entry name" value="PHAGE SHOCK PROTEIN C"/>
    <property type="match status" value="1"/>
</dbReference>
<reference evidence="8" key="1">
    <citation type="submission" date="2022-04" db="EMBL/GenBank/DDBJ databases">
        <title>Lysobacter sp. CAU 1642 isolated from sea sand.</title>
        <authorList>
            <person name="Kim W."/>
        </authorList>
    </citation>
    <scope>NUCLEOTIDE SEQUENCE</scope>
    <source>
        <strain evidence="8">CAU 1642</strain>
    </source>
</reference>
<evidence type="ECO:0000313" key="9">
    <source>
        <dbReference type="Proteomes" id="UP001431449"/>
    </source>
</evidence>
<evidence type="ECO:0000256" key="2">
    <source>
        <dbReference type="ARBA" id="ARBA00022475"/>
    </source>
</evidence>
<evidence type="ECO:0000256" key="3">
    <source>
        <dbReference type="ARBA" id="ARBA00022692"/>
    </source>
</evidence>
<evidence type="ECO:0000256" key="4">
    <source>
        <dbReference type="ARBA" id="ARBA00022989"/>
    </source>
</evidence>
<keyword evidence="4 6" id="KW-1133">Transmembrane helix</keyword>
<name>A0ABT0GI45_9GAMM</name>